<sequence>MARNIAPGYCIVERQGSLDTQARQLFRDVRSPAASLFMKLNADTPYLKPGQILIVADPDTPASLTAHMLTTLRQTKNATSAALIGVDADDAGFMQRHYGTIAALTGIGEKVFSTAGDAGEKYFNSIGQTLKKIEASYQNQFRTQGTLISQQFFVERNQLLNQLKELVNKPLLKSLARNTVKFRQYESMKRALNLSSKSIVHEWSTVGMSGIPGYSYYVGNAARAARFLKAGGYIGIGFSFAGTTNDVVDACTTGREGQCRKVAYRQYSKFGAGTLVGLGTGAIGSAAGLGVCAAIGIATVGVGGVACAAVGSLAVGYAGSQASDSLVDIFLIISRNKK</sequence>
<dbReference type="AlphaFoldDB" id="A0A0M2K8A5"/>
<dbReference type="STRING" id="65700.SY86_09480"/>
<accession>A0A0M2K8A5</accession>
<dbReference type="PATRIC" id="fig|65700.7.peg.2396"/>
<gene>
    <name evidence="1" type="ORF">SY86_09480</name>
</gene>
<dbReference type="EMBL" id="JXNU01000003">
    <property type="protein sequence ID" value="KKF35605.1"/>
    <property type="molecule type" value="Genomic_DNA"/>
</dbReference>
<evidence type="ECO:0000313" key="1">
    <source>
        <dbReference type="EMBL" id="KKF35605.1"/>
    </source>
</evidence>
<evidence type="ECO:0000313" key="2">
    <source>
        <dbReference type="Proteomes" id="UP000033924"/>
    </source>
</evidence>
<dbReference type="RefSeq" id="WP_016192131.1">
    <property type="nucleotide sequence ID" value="NZ_CP089932.1"/>
</dbReference>
<name>A0A0M2K8A5_9GAMM</name>
<dbReference type="Proteomes" id="UP000033924">
    <property type="component" value="Unassembled WGS sequence"/>
</dbReference>
<reference evidence="1 2" key="1">
    <citation type="submission" date="2015-01" db="EMBL/GenBank/DDBJ databases">
        <title>Erwinia tracheiphila.</title>
        <authorList>
            <person name="Shapiro L.R."/>
        </authorList>
    </citation>
    <scope>NUCLEOTIDE SEQUENCE [LARGE SCALE GENOMIC DNA]</scope>
    <source>
        <strain evidence="1 2">BuffGH</strain>
    </source>
</reference>
<comment type="caution">
    <text evidence="1">The sequence shown here is derived from an EMBL/GenBank/DDBJ whole genome shotgun (WGS) entry which is preliminary data.</text>
</comment>
<proteinExistence type="predicted"/>
<organism evidence="1 2">
    <name type="scientific">Erwinia tracheiphila</name>
    <dbReference type="NCBI Taxonomy" id="65700"/>
    <lineage>
        <taxon>Bacteria</taxon>
        <taxon>Pseudomonadati</taxon>
        <taxon>Pseudomonadota</taxon>
        <taxon>Gammaproteobacteria</taxon>
        <taxon>Enterobacterales</taxon>
        <taxon>Erwiniaceae</taxon>
        <taxon>Erwinia</taxon>
    </lineage>
</organism>
<protein>
    <submittedName>
        <fullName evidence="1">Membrane protein</fullName>
    </submittedName>
</protein>
<keyword evidence="2" id="KW-1185">Reference proteome</keyword>